<reference evidence="2 3" key="1">
    <citation type="submission" date="2019-03" db="EMBL/GenBank/DDBJ databases">
        <title>Genomic Encyclopedia of Type Strains, Phase IV (KMG-IV): sequencing the most valuable type-strain genomes for metagenomic binning, comparative biology and taxonomic classification.</title>
        <authorList>
            <person name="Goeker M."/>
        </authorList>
    </citation>
    <scope>NUCLEOTIDE SEQUENCE [LARGE SCALE GENOMIC DNA]</scope>
    <source>
        <strain evidence="2 3">DSM 100556</strain>
    </source>
</reference>
<dbReference type="CDD" id="cd00158">
    <property type="entry name" value="RHOD"/>
    <property type="match status" value="1"/>
</dbReference>
<sequence length="104" mass="11607">MGLFDLLRITGTINEGVERFKKTEGAVLLDVRTPEEFSHGNIPQSKNIPLNKIESIRLDKKIPLFVYCQSGGRSTQACAWLKKQGYQAENIGGISGYKGPLNRR</sequence>
<evidence type="ECO:0000313" key="2">
    <source>
        <dbReference type="EMBL" id="TCL57510.1"/>
    </source>
</evidence>
<dbReference type="Gene3D" id="3.40.250.10">
    <property type="entry name" value="Rhodanese-like domain"/>
    <property type="match status" value="1"/>
</dbReference>
<dbReference type="OrthoDB" id="9800872at2"/>
<evidence type="ECO:0000259" key="1">
    <source>
        <dbReference type="PROSITE" id="PS50206"/>
    </source>
</evidence>
<dbReference type="RefSeq" id="WP_031390706.1">
    <property type="nucleotide sequence ID" value="NZ_JPNB01000001.1"/>
</dbReference>
<feature type="domain" description="Rhodanese" evidence="1">
    <location>
        <begin position="22"/>
        <end position="103"/>
    </location>
</feature>
<accession>A0A4R1QYG5</accession>
<proteinExistence type="predicted"/>
<dbReference type="STRING" id="1469948.GCA_000732725_02013"/>
<organism evidence="2 3">
    <name type="scientific">Kineothrix alysoides</name>
    <dbReference type="NCBI Taxonomy" id="1469948"/>
    <lineage>
        <taxon>Bacteria</taxon>
        <taxon>Bacillati</taxon>
        <taxon>Bacillota</taxon>
        <taxon>Clostridia</taxon>
        <taxon>Lachnospirales</taxon>
        <taxon>Lachnospiraceae</taxon>
        <taxon>Kineothrix</taxon>
    </lineage>
</organism>
<dbReference type="GO" id="GO:0016740">
    <property type="term" value="F:transferase activity"/>
    <property type="evidence" value="ECO:0007669"/>
    <property type="project" value="UniProtKB-KW"/>
</dbReference>
<keyword evidence="2" id="KW-0808">Transferase</keyword>
<dbReference type="AlphaFoldDB" id="A0A4R1QYG5"/>
<comment type="caution">
    <text evidence="2">The sequence shown here is derived from an EMBL/GenBank/DDBJ whole genome shotgun (WGS) entry which is preliminary data.</text>
</comment>
<dbReference type="InterPro" id="IPR036873">
    <property type="entry name" value="Rhodanese-like_dom_sf"/>
</dbReference>
<dbReference type="SMART" id="SM00450">
    <property type="entry name" value="RHOD"/>
    <property type="match status" value="1"/>
</dbReference>
<dbReference type="Proteomes" id="UP000295718">
    <property type="component" value="Unassembled WGS sequence"/>
</dbReference>
<dbReference type="SUPFAM" id="SSF52821">
    <property type="entry name" value="Rhodanese/Cell cycle control phosphatase"/>
    <property type="match status" value="1"/>
</dbReference>
<dbReference type="EMBL" id="SLUO01000008">
    <property type="protein sequence ID" value="TCL57510.1"/>
    <property type="molecule type" value="Genomic_DNA"/>
</dbReference>
<dbReference type="InterPro" id="IPR050229">
    <property type="entry name" value="GlpE_sulfurtransferase"/>
</dbReference>
<protein>
    <submittedName>
        <fullName evidence="2">Rhodanese-related sulfurtransferase</fullName>
    </submittedName>
</protein>
<dbReference type="PANTHER" id="PTHR43031">
    <property type="entry name" value="FAD-DEPENDENT OXIDOREDUCTASE"/>
    <property type="match status" value="1"/>
</dbReference>
<name>A0A4R1QYG5_9FIRM</name>
<dbReference type="PROSITE" id="PS50206">
    <property type="entry name" value="RHODANESE_3"/>
    <property type="match status" value="1"/>
</dbReference>
<gene>
    <name evidence="2" type="ORF">EDD76_10845</name>
</gene>
<keyword evidence="3" id="KW-1185">Reference proteome</keyword>
<evidence type="ECO:0000313" key="3">
    <source>
        <dbReference type="Proteomes" id="UP000295718"/>
    </source>
</evidence>
<dbReference type="PANTHER" id="PTHR43031:SF1">
    <property type="entry name" value="PYRIDINE NUCLEOTIDE-DISULPHIDE OXIDOREDUCTASE"/>
    <property type="match status" value="1"/>
</dbReference>
<dbReference type="InterPro" id="IPR001763">
    <property type="entry name" value="Rhodanese-like_dom"/>
</dbReference>
<dbReference type="Pfam" id="PF00581">
    <property type="entry name" value="Rhodanese"/>
    <property type="match status" value="1"/>
</dbReference>